<sequence>MSTLAQEITVAGTSVVVAAATHRYLYLRLVKNITASLRLRLGGQITAVALTALVPAGVLTAQYADPTRVAWLVRPVFAWVACAAYLLLVLAVLEVPAYLTTRSLRRRAHVTRHTPAPHTRNTRQPQPGPAMGTSGPAVPASRPDPPTMAGRRLVLARSVALLATATATATTGYGFHRGLGPPDIKTVPIKLPRLHPSLDGMRITMASDLHLGPFFGRAHTARNVRLINSTSPDIVAIVGDLSDGSAEDLAGHAEPLARIASTHGTYFVTGNHDYRYDVDAWIDTLTDFGITTLRNTRTLITHRGGAIDLAGVTDVEGERHHDTPDYDKALADRDASRPVVLLAHQPVQVHEAARHDVDLQLSGHTHGGGFFPGNLLAPLTQPVTAGLATFDTTQLYVSRGVGASLPPIRVGAPPDITVIELRSAW</sequence>
<feature type="transmembrane region" description="Helical" evidence="4">
    <location>
        <begin position="6"/>
        <end position="25"/>
    </location>
</feature>
<evidence type="ECO:0000256" key="4">
    <source>
        <dbReference type="SAM" id="Phobius"/>
    </source>
</evidence>
<dbReference type="EMBL" id="CP109495">
    <property type="protein sequence ID" value="WUX53491.1"/>
    <property type="molecule type" value="Genomic_DNA"/>
</dbReference>
<proteinExistence type="predicted"/>
<accession>A0ABZ2A5J7</accession>
<name>A0ABZ2A5J7_STRNV</name>
<keyword evidence="7" id="KW-1185">Reference proteome</keyword>
<evidence type="ECO:0000256" key="2">
    <source>
        <dbReference type="ARBA" id="ARBA00022801"/>
    </source>
</evidence>
<feature type="transmembrane region" description="Helical" evidence="4">
    <location>
        <begin position="76"/>
        <end position="99"/>
    </location>
</feature>
<evidence type="ECO:0000256" key="3">
    <source>
        <dbReference type="SAM" id="MobiDB-lite"/>
    </source>
</evidence>
<dbReference type="SUPFAM" id="SSF56300">
    <property type="entry name" value="Metallo-dependent phosphatases"/>
    <property type="match status" value="1"/>
</dbReference>
<keyword evidence="4" id="KW-1133">Transmembrane helix</keyword>
<dbReference type="RefSeq" id="WP_329077098.1">
    <property type="nucleotide sequence ID" value="NZ_CP109495.1"/>
</dbReference>
<evidence type="ECO:0000256" key="1">
    <source>
        <dbReference type="ARBA" id="ARBA00022723"/>
    </source>
</evidence>
<gene>
    <name evidence="6" type="ORF">OG442_19120</name>
</gene>
<feature type="transmembrane region" description="Helical" evidence="4">
    <location>
        <begin position="45"/>
        <end position="64"/>
    </location>
</feature>
<evidence type="ECO:0000313" key="6">
    <source>
        <dbReference type="EMBL" id="WUX53491.1"/>
    </source>
</evidence>
<dbReference type="InterPro" id="IPR051158">
    <property type="entry name" value="Metallophosphoesterase_sf"/>
</dbReference>
<feature type="region of interest" description="Disordered" evidence="3">
    <location>
        <begin position="109"/>
        <end position="147"/>
    </location>
</feature>
<dbReference type="CDD" id="cd07385">
    <property type="entry name" value="MPP_YkuE_C"/>
    <property type="match status" value="1"/>
</dbReference>
<reference evidence="6" key="1">
    <citation type="submission" date="2022-10" db="EMBL/GenBank/DDBJ databases">
        <title>The complete genomes of actinobacterial strains from the NBC collection.</title>
        <authorList>
            <person name="Joergensen T.S."/>
            <person name="Alvarez Arevalo M."/>
            <person name="Sterndorff E.B."/>
            <person name="Faurdal D."/>
            <person name="Vuksanovic O."/>
            <person name="Mourched A.-S."/>
            <person name="Charusanti P."/>
            <person name="Shaw S."/>
            <person name="Blin K."/>
            <person name="Weber T."/>
        </authorList>
    </citation>
    <scope>NUCLEOTIDE SEQUENCE</scope>
    <source>
        <strain evidence="6">NBC_01432</strain>
    </source>
</reference>
<dbReference type="PANTHER" id="PTHR31302">
    <property type="entry name" value="TRANSMEMBRANE PROTEIN WITH METALLOPHOSPHOESTERASE DOMAIN-RELATED"/>
    <property type="match status" value="1"/>
</dbReference>
<dbReference type="PANTHER" id="PTHR31302:SF31">
    <property type="entry name" value="PHOSPHODIESTERASE YAEI"/>
    <property type="match status" value="1"/>
</dbReference>
<dbReference type="InterPro" id="IPR029052">
    <property type="entry name" value="Metallo-depent_PP-like"/>
</dbReference>
<organism evidence="6 7">
    <name type="scientific">Streptomyces niveus</name>
    <name type="common">Streptomyces spheroides</name>
    <dbReference type="NCBI Taxonomy" id="193462"/>
    <lineage>
        <taxon>Bacteria</taxon>
        <taxon>Bacillati</taxon>
        <taxon>Actinomycetota</taxon>
        <taxon>Actinomycetes</taxon>
        <taxon>Kitasatosporales</taxon>
        <taxon>Streptomycetaceae</taxon>
        <taxon>Streptomyces</taxon>
    </lineage>
</organism>
<feature type="domain" description="Calcineurin-like phosphoesterase" evidence="5">
    <location>
        <begin position="201"/>
        <end position="367"/>
    </location>
</feature>
<keyword evidence="4" id="KW-0812">Transmembrane</keyword>
<protein>
    <submittedName>
        <fullName evidence="6">Metallophosphoesterase</fullName>
    </submittedName>
</protein>
<dbReference type="Proteomes" id="UP001432209">
    <property type="component" value="Chromosome"/>
</dbReference>
<dbReference type="Gene3D" id="3.60.21.10">
    <property type="match status" value="1"/>
</dbReference>
<evidence type="ECO:0000259" key="5">
    <source>
        <dbReference type="Pfam" id="PF00149"/>
    </source>
</evidence>
<evidence type="ECO:0000313" key="7">
    <source>
        <dbReference type="Proteomes" id="UP001432209"/>
    </source>
</evidence>
<keyword evidence="1" id="KW-0479">Metal-binding</keyword>
<dbReference type="InterPro" id="IPR004843">
    <property type="entry name" value="Calcineurin-like_PHP"/>
</dbReference>
<dbReference type="Pfam" id="PF00149">
    <property type="entry name" value="Metallophos"/>
    <property type="match status" value="1"/>
</dbReference>
<keyword evidence="4" id="KW-0472">Membrane</keyword>
<keyword evidence="2" id="KW-0378">Hydrolase</keyword>